<reference evidence="3" key="1">
    <citation type="journal article" date="2014" name="BMC Genomics">
        <title>The genome sequence of the biocontrol fungus Metarhizium anisopliae and comparative genomics of Metarhizium species.</title>
        <authorList>
            <person name="Pattemore J.A."/>
            <person name="Hane J.K."/>
            <person name="Williams A.H."/>
            <person name="Wilson B.A."/>
            <person name="Stodart B.J."/>
            <person name="Ash G.J."/>
        </authorList>
    </citation>
    <scope>NUCLEOTIDE SEQUENCE [LARGE SCALE GENOMIC DNA]</scope>
    <source>
        <strain evidence="3">BRIP 53293</strain>
    </source>
</reference>
<evidence type="ECO:0000256" key="1">
    <source>
        <dbReference type="SAM" id="MobiDB-lite"/>
    </source>
</evidence>
<sequence>MARAMTRPHPLEDMSSLPGSDDTVHFPGLGPFHKEGEEDNNDDLEIQLHDAQEYMPSSPPAPAAVEDITNTPYPVKPTRRRE</sequence>
<organism evidence="2 3">
    <name type="scientific">Metarhizium anisopliae BRIP 53293</name>
    <dbReference type="NCBI Taxonomy" id="1291518"/>
    <lineage>
        <taxon>Eukaryota</taxon>
        <taxon>Fungi</taxon>
        <taxon>Dikarya</taxon>
        <taxon>Ascomycota</taxon>
        <taxon>Pezizomycotina</taxon>
        <taxon>Sordariomycetes</taxon>
        <taxon>Hypocreomycetidae</taxon>
        <taxon>Hypocreales</taxon>
        <taxon>Clavicipitaceae</taxon>
        <taxon>Metarhizium</taxon>
    </lineage>
</organism>
<protein>
    <submittedName>
        <fullName evidence="2">Uncharacterized protein</fullName>
    </submittedName>
</protein>
<proteinExistence type="predicted"/>
<feature type="region of interest" description="Disordered" evidence="1">
    <location>
        <begin position="1"/>
        <end position="82"/>
    </location>
</feature>
<evidence type="ECO:0000313" key="3">
    <source>
        <dbReference type="Proteomes" id="UP000054544"/>
    </source>
</evidence>
<name>A0A0D9NL64_METAN</name>
<dbReference type="Proteomes" id="UP000054544">
    <property type="component" value="Unassembled WGS sequence"/>
</dbReference>
<accession>A0A0D9NL64</accession>
<evidence type="ECO:0000313" key="2">
    <source>
        <dbReference type="EMBL" id="KJK73360.1"/>
    </source>
</evidence>
<keyword evidence="3" id="KW-1185">Reference proteome</keyword>
<gene>
    <name evidence="2" type="ORF">H634G_11456</name>
</gene>
<dbReference type="AlphaFoldDB" id="A0A0D9NL64"/>
<dbReference type="EMBL" id="KE384910">
    <property type="protein sequence ID" value="KJK73360.1"/>
    <property type="molecule type" value="Genomic_DNA"/>
</dbReference>